<accession>A0A059F4H2</accession>
<keyword evidence="2" id="KW-1185">Reference proteome</keyword>
<evidence type="ECO:0000313" key="1">
    <source>
        <dbReference type="EMBL" id="KCZ81904.1"/>
    </source>
</evidence>
<sequence length="69" mass="8185">MEYQLKKQLMMLRRGSKNMTDCKLYASFDSLFKRLDNLLNPLSINFSITYYIYGIKEAENASLLRSQHE</sequence>
<dbReference type="AlphaFoldDB" id="A0A059F4H2"/>
<protein>
    <submittedName>
        <fullName evidence="1">Uncharacterized protein</fullName>
    </submittedName>
</protein>
<reference evidence="1 2" key="2">
    <citation type="submission" date="2014-03" db="EMBL/GenBank/DDBJ databases">
        <title>The Genome Sequence of Anncaliia algerae insect isolate PRA339.</title>
        <authorList>
            <consortium name="The Broad Institute Genome Sequencing Platform"/>
            <consortium name="The Broad Institute Genome Sequencing Center for Infectious Disease"/>
            <person name="Cuomo C."/>
            <person name="Becnel J."/>
            <person name="Sanscrainte N."/>
            <person name="Walker B."/>
            <person name="Young S.K."/>
            <person name="Zeng Q."/>
            <person name="Gargeya S."/>
            <person name="Fitzgerald M."/>
            <person name="Haas B."/>
            <person name="Abouelleil A."/>
            <person name="Alvarado L."/>
            <person name="Arachchi H.M."/>
            <person name="Berlin A.M."/>
            <person name="Chapman S.B."/>
            <person name="Dewar J."/>
            <person name="Goldberg J."/>
            <person name="Griggs A."/>
            <person name="Gujja S."/>
            <person name="Hansen M."/>
            <person name="Howarth C."/>
            <person name="Imamovic A."/>
            <person name="Larimer J."/>
            <person name="McCowan C."/>
            <person name="Murphy C."/>
            <person name="Neiman D."/>
            <person name="Pearson M."/>
            <person name="Priest M."/>
            <person name="Roberts A."/>
            <person name="Saif S."/>
            <person name="Shea T."/>
            <person name="Sisk P."/>
            <person name="Sykes S."/>
            <person name="Wortman J."/>
            <person name="Nusbaum C."/>
            <person name="Birren B."/>
        </authorList>
    </citation>
    <scope>NUCLEOTIDE SEQUENCE [LARGE SCALE GENOMIC DNA]</scope>
    <source>
        <strain evidence="1 2">PRA339</strain>
    </source>
</reference>
<reference evidence="2" key="1">
    <citation type="submission" date="2013-02" db="EMBL/GenBank/DDBJ databases">
        <authorList>
            <consortium name="The Broad Institute Genome Sequencing Platform"/>
            <person name="Cuomo C."/>
            <person name="Becnel J."/>
            <person name="Sanscrainte N."/>
            <person name="Walker B."/>
            <person name="Young S.K."/>
            <person name="Zeng Q."/>
            <person name="Gargeya S."/>
            <person name="Fitzgerald M."/>
            <person name="Haas B."/>
            <person name="Abouelleil A."/>
            <person name="Alvarado L."/>
            <person name="Arachchi H.M."/>
            <person name="Berlin A.M."/>
            <person name="Chapman S.B."/>
            <person name="Dewar J."/>
            <person name="Goldberg J."/>
            <person name="Griggs A."/>
            <person name="Gujja S."/>
            <person name="Hansen M."/>
            <person name="Howarth C."/>
            <person name="Imamovic A."/>
            <person name="Larimer J."/>
            <person name="McCowan C."/>
            <person name="Murphy C."/>
            <person name="Neiman D."/>
            <person name="Pearson M."/>
            <person name="Priest M."/>
            <person name="Roberts A."/>
            <person name="Saif S."/>
            <person name="Shea T."/>
            <person name="Sisk P."/>
            <person name="Sykes S."/>
            <person name="Wortman J."/>
            <person name="Nusbaum C."/>
            <person name="Birren B."/>
        </authorList>
    </citation>
    <scope>NUCLEOTIDE SEQUENCE [LARGE SCALE GENOMIC DNA]</scope>
    <source>
        <strain evidence="2">PRA339</strain>
    </source>
</reference>
<gene>
    <name evidence="1" type="ORF">H312_00663</name>
</gene>
<dbReference type="EMBL" id="KK365135">
    <property type="protein sequence ID" value="KCZ81904.1"/>
    <property type="molecule type" value="Genomic_DNA"/>
</dbReference>
<dbReference type="VEuPathDB" id="MicrosporidiaDB:H312_00663"/>
<organism evidence="1 2">
    <name type="scientific">Anncaliia algerae PRA339</name>
    <dbReference type="NCBI Taxonomy" id="1288291"/>
    <lineage>
        <taxon>Eukaryota</taxon>
        <taxon>Fungi</taxon>
        <taxon>Fungi incertae sedis</taxon>
        <taxon>Microsporidia</taxon>
        <taxon>Tubulinosematoidea</taxon>
        <taxon>Tubulinosematidae</taxon>
        <taxon>Anncaliia</taxon>
    </lineage>
</organism>
<evidence type="ECO:0000313" key="2">
    <source>
        <dbReference type="Proteomes" id="UP000030655"/>
    </source>
</evidence>
<dbReference type="Proteomes" id="UP000030655">
    <property type="component" value="Unassembled WGS sequence"/>
</dbReference>
<dbReference type="HOGENOM" id="CLU_2775464_0_0_1"/>
<proteinExistence type="predicted"/>
<name>A0A059F4H2_9MICR</name>